<organism evidence="2 3">
    <name type="scientific">Parathielavia hyrcaniae</name>
    <dbReference type="NCBI Taxonomy" id="113614"/>
    <lineage>
        <taxon>Eukaryota</taxon>
        <taxon>Fungi</taxon>
        <taxon>Dikarya</taxon>
        <taxon>Ascomycota</taxon>
        <taxon>Pezizomycotina</taxon>
        <taxon>Sordariomycetes</taxon>
        <taxon>Sordariomycetidae</taxon>
        <taxon>Sordariales</taxon>
        <taxon>Chaetomiaceae</taxon>
        <taxon>Parathielavia</taxon>
    </lineage>
</organism>
<name>A0AAN6T289_9PEZI</name>
<feature type="region of interest" description="Disordered" evidence="1">
    <location>
        <begin position="186"/>
        <end position="214"/>
    </location>
</feature>
<dbReference type="AlphaFoldDB" id="A0AAN6T289"/>
<accession>A0AAN6T289</accession>
<comment type="caution">
    <text evidence="2">The sequence shown here is derived from an EMBL/GenBank/DDBJ whole genome shotgun (WGS) entry which is preliminary data.</text>
</comment>
<proteinExistence type="predicted"/>
<gene>
    <name evidence="2" type="ORF">N658DRAFT_352085</name>
</gene>
<reference evidence="2" key="2">
    <citation type="submission" date="2023-05" db="EMBL/GenBank/DDBJ databases">
        <authorList>
            <consortium name="Lawrence Berkeley National Laboratory"/>
            <person name="Steindorff A."/>
            <person name="Hensen N."/>
            <person name="Bonometti L."/>
            <person name="Westerberg I."/>
            <person name="Brannstrom I.O."/>
            <person name="Guillou S."/>
            <person name="Cros-Aarteil S."/>
            <person name="Calhoun S."/>
            <person name="Haridas S."/>
            <person name="Kuo A."/>
            <person name="Mondo S."/>
            <person name="Pangilinan J."/>
            <person name="Riley R."/>
            <person name="Labutti K."/>
            <person name="Andreopoulos B."/>
            <person name="Lipzen A."/>
            <person name="Chen C."/>
            <person name="Yanf M."/>
            <person name="Daum C."/>
            <person name="Ng V."/>
            <person name="Clum A."/>
            <person name="Ohm R."/>
            <person name="Martin F."/>
            <person name="Silar P."/>
            <person name="Natvig D."/>
            <person name="Lalanne C."/>
            <person name="Gautier V."/>
            <person name="Ament-Velasquez S.L."/>
            <person name="Kruys A."/>
            <person name="Hutchinson M.I."/>
            <person name="Powell A.J."/>
            <person name="Barry K."/>
            <person name="Miller A.N."/>
            <person name="Grigoriev I.V."/>
            <person name="Debuchy R."/>
            <person name="Gladieux P."/>
            <person name="Thoren M.H."/>
            <person name="Johannesson H."/>
        </authorList>
    </citation>
    <scope>NUCLEOTIDE SEQUENCE</scope>
    <source>
        <strain evidence="2">CBS 757.83</strain>
    </source>
</reference>
<evidence type="ECO:0000256" key="1">
    <source>
        <dbReference type="SAM" id="MobiDB-lite"/>
    </source>
</evidence>
<evidence type="ECO:0000313" key="2">
    <source>
        <dbReference type="EMBL" id="KAK4102118.1"/>
    </source>
</evidence>
<dbReference type="Proteomes" id="UP001305647">
    <property type="component" value="Unassembled WGS sequence"/>
</dbReference>
<feature type="compositionally biased region" description="Polar residues" evidence="1">
    <location>
        <begin position="205"/>
        <end position="214"/>
    </location>
</feature>
<reference evidence="2" key="1">
    <citation type="journal article" date="2023" name="Mol. Phylogenet. Evol.">
        <title>Genome-scale phylogeny and comparative genomics of the fungal order Sordariales.</title>
        <authorList>
            <person name="Hensen N."/>
            <person name="Bonometti L."/>
            <person name="Westerberg I."/>
            <person name="Brannstrom I.O."/>
            <person name="Guillou S."/>
            <person name="Cros-Aarteil S."/>
            <person name="Calhoun S."/>
            <person name="Haridas S."/>
            <person name="Kuo A."/>
            <person name="Mondo S."/>
            <person name="Pangilinan J."/>
            <person name="Riley R."/>
            <person name="LaButti K."/>
            <person name="Andreopoulos B."/>
            <person name="Lipzen A."/>
            <person name="Chen C."/>
            <person name="Yan M."/>
            <person name="Daum C."/>
            <person name="Ng V."/>
            <person name="Clum A."/>
            <person name="Steindorff A."/>
            <person name="Ohm R.A."/>
            <person name="Martin F."/>
            <person name="Silar P."/>
            <person name="Natvig D.O."/>
            <person name="Lalanne C."/>
            <person name="Gautier V."/>
            <person name="Ament-Velasquez S.L."/>
            <person name="Kruys A."/>
            <person name="Hutchinson M.I."/>
            <person name="Powell A.J."/>
            <person name="Barry K."/>
            <person name="Miller A.N."/>
            <person name="Grigoriev I.V."/>
            <person name="Debuchy R."/>
            <person name="Gladieux P."/>
            <person name="Hiltunen Thoren M."/>
            <person name="Johannesson H."/>
        </authorList>
    </citation>
    <scope>NUCLEOTIDE SEQUENCE</scope>
    <source>
        <strain evidence="2">CBS 757.83</strain>
    </source>
</reference>
<sequence>MLGLILVPRENVCGFTNSRRYYIVEGHDRLIRETKISHPKMVKLLQYFPAGVRELEVVFLGQAGKDWGSPGIELVGKVASFSVVRDENQGHGAQSSGVLVAITQYSYPGDFITKSQPGTLPRLGLQQVDLSRGGEKQQWSRKIESGITNVRSPHVMACTRHCCVQYMSEEVRIRYGVATRRAGLKPFPARRQSRKKATAHPDVDTCQNRTALHT</sequence>
<dbReference type="EMBL" id="MU863632">
    <property type="protein sequence ID" value="KAK4102118.1"/>
    <property type="molecule type" value="Genomic_DNA"/>
</dbReference>
<keyword evidence="3" id="KW-1185">Reference proteome</keyword>
<protein>
    <submittedName>
        <fullName evidence="2">Uncharacterized protein</fullName>
    </submittedName>
</protein>
<evidence type="ECO:0000313" key="3">
    <source>
        <dbReference type="Proteomes" id="UP001305647"/>
    </source>
</evidence>